<evidence type="ECO:0000313" key="8">
    <source>
        <dbReference type="EMBL" id="AIG98568.1"/>
    </source>
</evidence>
<dbReference type="GO" id="GO:0007059">
    <property type="term" value="P:chromosome segregation"/>
    <property type="evidence" value="ECO:0007669"/>
    <property type="project" value="UniProtKB-UniRule"/>
</dbReference>
<dbReference type="Gene3D" id="3.40.50.300">
    <property type="entry name" value="P-loop containing nucleotide triphosphate hydrolases"/>
    <property type="match status" value="2"/>
</dbReference>
<dbReference type="RefSeq" id="WP_048095927.1">
    <property type="nucleotide sequence ID" value="NZ_CP006577.1"/>
</dbReference>
<comment type="function">
    <text evidence="6">Required for chromosome condensation and partitioning.</text>
</comment>
<organism evidence="8 9">
    <name type="scientific">Archaeoglobus fulgidus DSM 8774</name>
    <dbReference type="NCBI Taxonomy" id="1344584"/>
    <lineage>
        <taxon>Archaea</taxon>
        <taxon>Methanobacteriati</taxon>
        <taxon>Methanobacteriota</taxon>
        <taxon>Archaeoglobi</taxon>
        <taxon>Archaeoglobales</taxon>
        <taxon>Archaeoglobaceae</taxon>
        <taxon>Archaeoglobus</taxon>
    </lineage>
</organism>
<dbReference type="InterPro" id="IPR010935">
    <property type="entry name" value="SMC_hinge"/>
</dbReference>
<feature type="domain" description="SMC hinge" evidence="7">
    <location>
        <begin position="515"/>
        <end position="632"/>
    </location>
</feature>
<dbReference type="PANTHER" id="PTHR43977">
    <property type="entry name" value="STRUCTURAL MAINTENANCE OF CHROMOSOMES PROTEIN 3"/>
    <property type="match status" value="1"/>
</dbReference>
<dbReference type="Gene3D" id="3.30.70.1620">
    <property type="match status" value="1"/>
</dbReference>
<evidence type="ECO:0000313" key="9">
    <source>
        <dbReference type="Proteomes" id="UP000028501"/>
    </source>
</evidence>
<dbReference type="Gene3D" id="1.10.287.1490">
    <property type="match status" value="1"/>
</dbReference>
<dbReference type="Gene3D" id="1.20.1060.20">
    <property type="match status" value="1"/>
</dbReference>
<dbReference type="KEGG" id="afg:AFULGI_00018110"/>
<dbReference type="GO" id="GO:0006260">
    <property type="term" value="P:DNA replication"/>
    <property type="evidence" value="ECO:0007669"/>
    <property type="project" value="UniProtKB-UniRule"/>
</dbReference>
<evidence type="ECO:0000256" key="4">
    <source>
        <dbReference type="ARBA" id="ARBA00023054"/>
    </source>
</evidence>
<dbReference type="GO" id="GO:0030261">
    <property type="term" value="P:chromosome condensation"/>
    <property type="evidence" value="ECO:0007669"/>
    <property type="project" value="InterPro"/>
</dbReference>
<dbReference type="Proteomes" id="UP000028501">
    <property type="component" value="Chromosome"/>
</dbReference>
<dbReference type="PIRSF" id="PIRSF005719">
    <property type="entry name" value="SMC"/>
    <property type="match status" value="1"/>
</dbReference>
<keyword evidence="2 6" id="KW-0547">Nucleotide-binding</keyword>
<dbReference type="InterPro" id="IPR036277">
    <property type="entry name" value="SMC_hinge_sf"/>
</dbReference>
<reference evidence="8 9" key="1">
    <citation type="submission" date="2013-07" db="EMBL/GenBank/DDBJ databases">
        <title>Genome of Archaeoglobus fulgidus.</title>
        <authorList>
            <person name="Fiebig A."/>
            <person name="Birkeland N.-K."/>
        </authorList>
    </citation>
    <scope>NUCLEOTIDE SEQUENCE [LARGE SCALE GENOMIC DNA]</scope>
    <source>
        <strain evidence="8 9">DSM 8774</strain>
    </source>
</reference>
<dbReference type="GO" id="GO:0005524">
    <property type="term" value="F:ATP binding"/>
    <property type="evidence" value="ECO:0007669"/>
    <property type="project" value="UniProtKB-UniRule"/>
</dbReference>
<proteinExistence type="inferred from homology"/>
<name>A0A075WM24_ARCFL</name>
<dbReference type="GO" id="GO:0005694">
    <property type="term" value="C:chromosome"/>
    <property type="evidence" value="ECO:0007669"/>
    <property type="project" value="InterPro"/>
</dbReference>
<protein>
    <recommendedName>
        <fullName evidence="6">Chromosome partition protein Smc</fullName>
    </recommendedName>
</protein>
<evidence type="ECO:0000256" key="2">
    <source>
        <dbReference type="ARBA" id="ARBA00022741"/>
    </source>
</evidence>
<evidence type="ECO:0000256" key="3">
    <source>
        <dbReference type="ARBA" id="ARBA00022840"/>
    </source>
</evidence>
<keyword evidence="3 6" id="KW-0067">ATP-binding</keyword>
<dbReference type="SUPFAM" id="SSF52540">
    <property type="entry name" value="P-loop containing nucleoside triphosphate hydrolases"/>
    <property type="match status" value="2"/>
</dbReference>
<dbReference type="NCBIfam" id="TIGR02169">
    <property type="entry name" value="SMC_prok_A"/>
    <property type="match status" value="1"/>
</dbReference>
<evidence type="ECO:0000256" key="6">
    <source>
        <dbReference type="HAMAP-Rule" id="MF_01894"/>
    </source>
</evidence>
<keyword evidence="1 6" id="KW-0963">Cytoplasm</keyword>
<evidence type="ECO:0000256" key="1">
    <source>
        <dbReference type="ARBA" id="ARBA00022490"/>
    </source>
</evidence>
<dbReference type="SUPFAM" id="SSF90257">
    <property type="entry name" value="Myosin rod fragments"/>
    <property type="match status" value="1"/>
</dbReference>
<feature type="coiled-coil region" evidence="6">
    <location>
        <begin position="965"/>
        <end position="1006"/>
    </location>
</feature>
<comment type="subcellular location">
    <subcellularLocation>
        <location evidence="6">Cytoplasm</location>
    </subcellularLocation>
</comment>
<accession>A0A075WM24</accession>
<dbReference type="EMBL" id="CP006577">
    <property type="protein sequence ID" value="AIG98568.1"/>
    <property type="molecule type" value="Genomic_DNA"/>
</dbReference>
<feature type="coiled-coil region" evidence="6">
    <location>
        <begin position="158"/>
        <end position="491"/>
    </location>
</feature>
<evidence type="ECO:0000259" key="7">
    <source>
        <dbReference type="SMART" id="SM00968"/>
    </source>
</evidence>
<feature type="coiled-coil region" evidence="6">
    <location>
        <begin position="810"/>
        <end position="928"/>
    </location>
</feature>
<comment type="domain">
    <text evidence="6">Contains large globular domains required for ATP hydrolysis at each terminus and a third globular domain forming a flexible hinge near the middle of the molecule. These domains are separated by coiled-coil structures.</text>
</comment>
<dbReference type="Pfam" id="PF06470">
    <property type="entry name" value="SMC_hinge"/>
    <property type="match status" value="1"/>
</dbReference>
<dbReference type="SMART" id="SM00968">
    <property type="entry name" value="SMC_hinge"/>
    <property type="match status" value="1"/>
</dbReference>
<dbReference type="GeneID" id="24795306"/>
<dbReference type="InterPro" id="IPR027417">
    <property type="entry name" value="P-loop_NTPase"/>
</dbReference>
<keyword evidence="5 6" id="KW-0238">DNA-binding</keyword>
<dbReference type="InterPro" id="IPR024704">
    <property type="entry name" value="SMC"/>
</dbReference>
<feature type="binding site" evidence="6">
    <location>
        <begin position="32"/>
        <end position="39"/>
    </location>
    <ligand>
        <name>ATP</name>
        <dbReference type="ChEBI" id="CHEBI:30616"/>
    </ligand>
</feature>
<dbReference type="AlphaFoldDB" id="A0A075WM24"/>
<dbReference type="InterPro" id="IPR003395">
    <property type="entry name" value="RecF/RecN/SMC_N"/>
</dbReference>
<keyword evidence="4 6" id="KW-0175">Coiled coil</keyword>
<dbReference type="GO" id="GO:0003677">
    <property type="term" value="F:DNA binding"/>
    <property type="evidence" value="ECO:0007669"/>
    <property type="project" value="UniProtKB-UniRule"/>
</dbReference>
<comment type="similarity">
    <text evidence="6">Belongs to the SMC family.</text>
</comment>
<dbReference type="GO" id="GO:0007062">
    <property type="term" value="P:sister chromatid cohesion"/>
    <property type="evidence" value="ECO:0007669"/>
    <property type="project" value="InterPro"/>
</dbReference>
<dbReference type="GO" id="GO:0016887">
    <property type="term" value="F:ATP hydrolysis activity"/>
    <property type="evidence" value="ECO:0007669"/>
    <property type="project" value="InterPro"/>
</dbReference>
<feature type="coiled-coil region" evidence="6">
    <location>
        <begin position="679"/>
        <end position="783"/>
    </location>
</feature>
<evidence type="ECO:0000256" key="5">
    <source>
        <dbReference type="ARBA" id="ARBA00023125"/>
    </source>
</evidence>
<dbReference type="Pfam" id="PF02463">
    <property type="entry name" value="SMC_N"/>
    <property type="match status" value="1"/>
</dbReference>
<sequence>MHIEKIRLKNFKSFGKKAEIPFFKGFTVITGPNGSGKSNIIDSILFCLGLSTSTKQLRAERLTDLVHNGRSEAEVAILFSENGKKYEIARKVKITEKGYYSYYYLNGKSVSLSEIHSFLSQFGIYSDAYNVVMQGDVTRIIEMSPFQRRKIIDDVAGISEFDEKKEKALEELERVRESIEKLEAVIAEVNDRLQTLERDRNEAIRYKEILSKKEEYEGYLRAHNYLTAVKSKEKVERELERLERQKDELTSKIPEINARIAELNEKINELAAKISELGDESSAEIQSRILELSSELESLRRAERFYLDEAKRLEEESVKIISEISKIKEEMEILDGELEEYAIKRIQVGEIVDELAAKMELLRQRLEEVDKKHRELRDRLVSRKEELERYKERRGEILRERDKLIELLRRIDMDVEDIKNEIASIESKLKEFETEKKAKQEEVWKQEEELMSAKKMLSSADKKLFDIRAKISDVEDELKKAELELAKVKATLSTLRTYSKPVEILLDARNRRELPGIFGTVAQLGEVDEEYVAAIEAAAGNALQFVVVETEDDAVSAINFLKAVRGGRATFIPLRRIKSFKLSLDKSILKEDGVIDFAVNLVRCDKKFQPVFRFILRDTVVVDRIETAKRLMDRGFRFVTLDGDIVEKSGLMTGGSAEKRGILVSRELLEKERMLSDKIYELQREKEGLFAELNRAESLRKQYKDEVDRLTGMISELRNRISLLDEKIRTESGRIEELREKISQKSREKENYISSLKDYNSKLAEMEEAIGELEAEIEEIERMLRGSEVPKIVEELDKIKEEHQRNREILISIEKKIESLEFKREQLESSMQEKQVYLDEIKDRIDEIRRTIEEGKARVEEINSELEELRKEERELGKELKGLRKERDELIKQLRNAEEEKRKIEAEIDRLEERIKLQKERLEIAESEIAEIGEVEVPENLPPLEKVEKVLDEVLVELSTFGDVNLKAIQEYEEVKARRDELVEKKMVLEKERADILDRIEKYERMKREIFFEVFTAINRNFAEIIRELANGEGELYLDSDDPFNSGLYIKVKPNNKPVQKLESMSGGEKSLVALALIFAIQMYKPAPFYAFDEVDMFLDGVNVGRVAKMIKKRSKDAQFIVVSLRKPMLEQADAIVGITLGRDNVSQVTGIKLKT</sequence>
<dbReference type="HAMAP" id="MF_01894">
    <property type="entry name" value="Smc_prok"/>
    <property type="match status" value="1"/>
</dbReference>
<dbReference type="InterPro" id="IPR011890">
    <property type="entry name" value="SMC_prok"/>
</dbReference>
<gene>
    <name evidence="6" type="primary">smc</name>
    <name evidence="8" type="ORF">AFULGI_00018110</name>
</gene>
<dbReference type="SUPFAM" id="SSF75553">
    <property type="entry name" value="Smc hinge domain"/>
    <property type="match status" value="1"/>
</dbReference>
<comment type="subunit">
    <text evidence="6">Homodimer.</text>
</comment>
<dbReference type="GO" id="GO:0005737">
    <property type="term" value="C:cytoplasm"/>
    <property type="evidence" value="ECO:0007669"/>
    <property type="project" value="UniProtKB-SubCell"/>
</dbReference>
<dbReference type="NCBIfam" id="TIGR02168">
    <property type="entry name" value="SMC_prok_B"/>
    <property type="match status" value="1"/>
</dbReference>
<dbReference type="HOGENOM" id="CLU_001042_2_2_2"/>